<dbReference type="Pfam" id="PF13193">
    <property type="entry name" value="AMP-binding_C"/>
    <property type="match status" value="1"/>
</dbReference>
<dbReference type="Gene3D" id="3.40.50.12780">
    <property type="entry name" value="N-terminal domain of ligase-like"/>
    <property type="match status" value="1"/>
</dbReference>
<proteinExistence type="inferred from homology"/>
<evidence type="ECO:0000256" key="3">
    <source>
        <dbReference type="ARBA" id="ARBA00022741"/>
    </source>
</evidence>
<keyword evidence="8" id="KW-1185">Reference proteome</keyword>
<organism evidence="7 8">
    <name type="scientific">Streptosporangium amethystogenes subsp. fukuiense</name>
    <dbReference type="NCBI Taxonomy" id="698418"/>
    <lineage>
        <taxon>Bacteria</taxon>
        <taxon>Bacillati</taxon>
        <taxon>Actinomycetota</taxon>
        <taxon>Actinomycetes</taxon>
        <taxon>Streptosporangiales</taxon>
        <taxon>Streptosporangiaceae</taxon>
        <taxon>Streptosporangium</taxon>
    </lineage>
</organism>
<evidence type="ECO:0000313" key="7">
    <source>
        <dbReference type="EMBL" id="MFC7599725.1"/>
    </source>
</evidence>
<dbReference type="PROSITE" id="PS00455">
    <property type="entry name" value="AMP_BINDING"/>
    <property type="match status" value="1"/>
</dbReference>
<accession>A0ABW2STV6</accession>
<dbReference type="Proteomes" id="UP001596514">
    <property type="component" value="Unassembled WGS sequence"/>
</dbReference>
<evidence type="ECO:0000256" key="2">
    <source>
        <dbReference type="ARBA" id="ARBA00022598"/>
    </source>
</evidence>
<evidence type="ECO:0000256" key="1">
    <source>
        <dbReference type="ARBA" id="ARBA00006432"/>
    </source>
</evidence>
<dbReference type="EMBL" id="JBHTEE010000001">
    <property type="protein sequence ID" value="MFC7599725.1"/>
    <property type="molecule type" value="Genomic_DNA"/>
</dbReference>
<gene>
    <name evidence="7" type="ORF">ACFQVD_06335</name>
</gene>
<keyword evidence="4" id="KW-0067">ATP-binding</keyword>
<evidence type="ECO:0000256" key="4">
    <source>
        <dbReference type="ARBA" id="ARBA00022840"/>
    </source>
</evidence>
<sequence length="528" mass="56897">MNPIPRLLDTWLGGGAALRVDGADVPEASLLHRVCAVGEQLRSLGIDSSSRVATLMDNSEEAIAVWFASALLGCLEIPLNTNYRGELLTYLLRDSKAEVVCCDAQHLATVLACVAGTDVRHVLVSGGAAEDVPGRATVHALAPPSGAMDFGRLVSATASGVVLYTSGTTGPSKGVHHSQESCVELARAVARLNGYGPGDTLLNFFPLYHQNARYTGVAAALVAGCGFQLDRTFSSSRFWEICRAGEITAFNYLGSVLGMILKSSQELGDAQARDHPVRLAWGAGAQREVWARFEARFGVAITEVYGLSEAPMATINRSSDPSPVGSVGREGDLFEVRVMRPDGRQADPGEVGEICLRPKRPDIFMRGYLGRDGDTVTATRDLWFWSGDSGWLNPDGDLFFSDRIKDAIRRKGENISAWEVETVLLAQPGVMDCTVYATRPDASGESGENDVAEEEVMVALVLASGADLDEVIARAAEDMPRYALPRYWRVLPTLPRTPTHKVEKARLRAEGLTSGVVDRLTSNDSTDR</sequence>
<feature type="domain" description="AMP-binding enzyme C-terminal" evidence="6">
    <location>
        <begin position="419"/>
        <end position="501"/>
    </location>
</feature>
<reference evidence="8" key="1">
    <citation type="journal article" date="2019" name="Int. J. Syst. Evol. Microbiol.">
        <title>The Global Catalogue of Microorganisms (GCM) 10K type strain sequencing project: providing services to taxonomists for standard genome sequencing and annotation.</title>
        <authorList>
            <consortium name="The Broad Institute Genomics Platform"/>
            <consortium name="The Broad Institute Genome Sequencing Center for Infectious Disease"/>
            <person name="Wu L."/>
            <person name="Ma J."/>
        </authorList>
    </citation>
    <scope>NUCLEOTIDE SEQUENCE [LARGE SCALE GENOMIC DNA]</scope>
    <source>
        <strain evidence="8">JCM 10083</strain>
    </source>
</reference>
<evidence type="ECO:0000259" key="6">
    <source>
        <dbReference type="Pfam" id="PF13193"/>
    </source>
</evidence>
<dbReference type="InterPro" id="IPR045851">
    <property type="entry name" value="AMP-bd_C_sf"/>
</dbReference>
<keyword evidence="3" id="KW-0547">Nucleotide-binding</keyword>
<evidence type="ECO:0000259" key="5">
    <source>
        <dbReference type="Pfam" id="PF00501"/>
    </source>
</evidence>
<dbReference type="InterPro" id="IPR042099">
    <property type="entry name" value="ANL_N_sf"/>
</dbReference>
<dbReference type="RefSeq" id="WP_343963592.1">
    <property type="nucleotide sequence ID" value="NZ_BAAAGK010000018.1"/>
</dbReference>
<keyword evidence="2" id="KW-0436">Ligase</keyword>
<protein>
    <submittedName>
        <fullName evidence="7">AMP-binding protein</fullName>
    </submittedName>
</protein>
<dbReference type="PANTHER" id="PTHR43107:SF15">
    <property type="entry name" value="FATTY ACID TRANSPORT PROTEIN 3, ISOFORM A"/>
    <property type="match status" value="1"/>
</dbReference>
<dbReference type="Gene3D" id="3.30.300.30">
    <property type="match status" value="1"/>
</dbReference>
<evidence type="ECO:0000313" key="8">
    <source>
        <dbReference type="Proteomes" id="UP001596514"/>
    </source>
</evidence>
<feature type="domain" description="AMP-dependent synthetase/ligase" evidence="5">
    <location>
        <begin position="29"/>
        <end position="369"/>
    </location>
</feature>
<name>A0ABW2STV6_9ACTN</name>
<dbReference type="InterPro" id="IPR000873">
    <property type="entry name" value="AMP-dep_synth/lig_dom"/>
</dbReference>
<comment type="caution">
    <text evidence="7">The sequence shown here is derived from an EMBL/GenBank/DDBJ whole genome shotgun (WGS) entry which is preliminary data.</text>
</comment>
<comment type="similarity">
    <text evidence="1">Belongs to the ATP-dependent AMP-binding enzyme family.</text>
</comment>
<dbReference type="InterPro" id="IPR025110">
    <property type="entry name" value="AMP-bd_C"/>
</dbReference>
<dbReference type="InterPro" id="IPR020845">
    <property type="entry name" value="AMP-binding_CS"/>
</dbReference>
<dbReference type="Pfam" id="PF00501">
    <property type="entry name" value="AMP-binding"/>
    <property type="match status" value="1"/>
</dbReference>
<dbReference type="PANTHER" id="PTHR43107">
    <property type="entry name" value="LONG-CHAIN FATTY ACID TRANSPORT PROTEIN"/>
    <property type="match status" value="1"/>
</dbReference>
<dbReference type="SUPFAM" id="SSF56801">
    <property type="entry name" value="Acetyl-CoA synthetase-like"/>
    <property type="match status" value="1"/>
</dbReference>